<evidence type="ECO:0000313" key="2">
    <source>
        <dbReference type="EMBL" id="NED99457.1"/>
    </source>
</evidence>
<dbReference type="InterPro" id="IPR052912">
    <property type="entry name" value="UPF0111_domain"/>
</dbReference>
<reference evidence="2 3" key="1">
    <citation type="submission" date="2020-02" db="EMBL/GenBank/DDBJ databases">
        <authorList>
            <person name="Li X.-J."/>
            <person name="Han X.-M."/>
        </authorList>
    </citation>
    <scope>NUCLEOTIDE SEQUENCE [LARGE SCALE GENOMIC DNA]</scope>
    <source>
        <strain evidence="2 3">CCTCC AB 2017055</strain>
    </source>
</reference>
<dbReference type="Pfam" id="PF01865">
    <property type="entry name" value="PhoU_div"/>
    <property type="match status" value="1"/>
</dbReference>
<comment type="similarity">
    <text evidence="1">Belongs to the UPF0111 family.</text>
</comment>
<dbReference type="Gene3D" id="1.20.58.220">
    <property type="entry name" value="Phosphate transport system protein phou homolog 2, domain 2"/>
    <property type="match status" value="1"/>
</dbReference>
<evidence type="ECO:0000256" key="1">
    <source>
        <dbReference type="ARBA" id="ARBA00008591"/>
    </source>
</evidence>
<proteinExistence type="inferred from homology"/>
<dbReference type="InterPro" id="IPR038078">
    <property type="entry name" value="PhoU-like_sf"/>
</dbReference>
<sequence length="205" mass="23013">MRMRLSQGDSVYYDLFTAAAQNVRNGVGVLSEALVPDADRAALVPVLKDIEHTGDEHTHDIVRRVNSGLKPPFHRDDIYRLAGALDDVLDDVEAALDLMVLYRIRELPNGIAAMIDVLDRAADLTAEAMPRLRAANELTKYWIEINRLENEADQTYRRLLARIFSGEYDALTVHKLKDVIETLESAVDGFERVANVVEQIALKQS</sequence>
<evidence type="ECO:0000313" key="3">
    <source>
        <dbReference type="Proteomes" id="UP000475214"/>
    </source>
</evidence>
<protein>
    <submittedName>
        <fullName evidence="2">DUF47 family protein</fullName>
    </submittedName>
</protein>
<comment type="caution">
    <text evidence="2">The sequence shown here is derived from an EMBL/GenBank/DDBJ whole genome shotgun (WGS) entry which is preliminary data.</text>
</comment>
<accession>A0A6L9S4M4</accession>
<dbReference type="PANTHER" id="PTHR37298:SF1">
    <property type="entry name" value="UPF0111 PROTEIN YKAA"/>
    <property type="match status" value="1"/>
</dbReference>
<dbReference type="EMBL" id="JAAGOA010000003">
    <property type="protein sequence ID" value="NED99457.1"/>
    <property type="molecule type" value="Genomic_DNA"/>
</dbReference>
<gene>
    <name evidence="2" type="ORF">G1H10_04685</name>
</gene>
<dbReference type="PANTHER" id="PTHR37298">
    <property type="entry name" value="UPF0111 PROTEIN YKAA"/>
    <property type="match status" value="1"/>
</dbReference>
<dbReference type="InterPro" id="IPR018445">
    <property type="entry name" value="Put_Phosphate_transp_reg"/>
</dbReference>
<dbReference type="Proteomes" id="UP000475214">
    <property type="component" value="Unassembled WGS sequence"/>
</dbReference>
<name>A0A6L9S4M4_9ACTN</name>
<dbReference type="AlphaFoldDB" id="A0A6L9S4M4"/>
<organism evidence="2 3">
    <name type="scientific">Phytoactinopolyspora halotolerans</name>
    <dbReference type="NCBI Taxonomy" id="1981512"/>
    <lineage>
        <taxon>Bacteria</taxon>
        <taxon>Bacillati</taxon>
        <taxon>Actinomycetota</taxon>
        <taxon>Actinomycetes</taxon>
        <taxon>Jiangellales</taxon>
        <taxon>Jiangellaceae</taxon>
        <taxon>Phytoactinopolyspora</taxon>
    </lineage>
</organism>
<keyword evidence="3" id="KW-1185">Reference proteome</keyword>
<dbReference type="RefSeq" id="WP_163734383.1">
    <property type="nucleotide sequence ID" value="NZ_JAAGOA010000003.1"/>
</dbReference>